<dbReference type="AlphaFoldDB" id="A0A916PDE3"/>
<dbReference type="EMBL" id="CSBK01003198">
    <property type="protein sequence ID" value="CPA68724.1"/>
    <property type="molecule type" value="Genomic_DNA"/>
</dbReference>
<comment type="caution">
    <text evidence="1">The sequence shown here is derived from an EMBL/GenBank/DDBJ whole genome shotgun (WGS) entry which is preliminary data.</text>
</comment>
<evidence type="ECO:0000313" key="1">
    <source>
        <dbReference type="EMBL" id="CPA68724.1"/>
    </source>
</evidence>
<reference evidence="2" key="1">
    <citation type="submission" date="2015-03" db="EMBL/GenBank/DDBJ databases">
        <authorList>
            <consortium name="Pathogen Informatics"/>
        </authorList>
    </citation>
    <scope>NUCLEOTIDE SEQUENCE [LARGE SCALE GENOMIC DNA]</scope>
    <source>
        <strain evidence="2">N09902308</strain>
    </source>
</reference>
<protein>
    <submittedName>
        <fullName evidence="1">Uncharacterized protein</fullName>
    </submittedName>
</protein>
<accession>A0A916PDE3</accession>
<name>A0A916PDE3_MYCTX</name>
<gene>
    <name evidence="1" type="ORF">ERS007739_04765</name>
</gene>
<evidence type="ECO:0000313" key="2">
    <source>
        <dbReference type="Proteomes" id="UP000039021"/>
    </source>
</evidence>
<proteinExistence type="predicted"/>
<organism evidence="1 2">
    <name type="scientific">Mycobacterium tuberculosis</name>
    <dbReference type="NCBI Taxonomy" id="1773"/>
    <lineage>
        <taxon>Bacteria</taxon>
        <taxon>Bacillati</taxon>
        <taxon>Actinomycetota</taxon>
        <taxon>Actinomycetes</taxon>
        <taxon>Mycobacteriales</taxon>
        <taxon>Mycobacteriaceae</taxon>
        <taxon>Mycobacterium</taxon>
        <taxon>Mycobacterium tuberculosis complex</taxon>
    </lineage>
</organism>
<dbReference type="Proteomes" id="UP000039021">
    <property type="component" value="Unassembled WGS sequence"/>
</dbReference>
<sequence>MGSISTYGSSTSIRPCSGIRVAGIPSFCTKRWVFSDTLEK</sequence>